<dbReference type="InterPro" id="IPR027417">
    <property type="entry name" value="P-loop_NTPase"/>
</dbReference>
<dbReference type="Proteomes" id="UP000606580">
    <property type="component" value="Unassembled WGS sequence"/>
</dbReference>
<comment type="caution">
    <text evidence="2">The sequence shown here is derived from an EMBL/GenBank/DDBJ whole genome shotgun (WGS) entry which is preliminary data.</text>
</comment>
<gene>
    <name evidence="2" type="ORF">GIS02_01580</name>
</gene>
<dbReference type="SUPFAM" id="SSF52540">
    <property type="entry name" value="P-loop containing nucleoside triphosphate hydrolases"/>
    <property type="match status" value="1"/>
</dbReference>
<accession>A0A848D591</accession>
<reference evidence="2" key="1">
    <citation type="journal article" date="2020" name="MBio">
        <title>'Candidatus Ethanoperedens,' a Thermophilic Genus of Archaea Mediating the Anaerobic Oxidation of Ethane.</title>
        <authorList>
            <person name="Hahn C.J."/>
            <person name="Laso-Perez R."/>
            <person name="Vulcano F."/>
            <person name="Vaziourakis K.M."/>
            <person name="Stokke R."/>
            <person name="Steen I.H."/>
            <person name="Teske A."/>
            <person name="Boetius A."/>
            <person name="Liebeke M."/>
            <person name="Amann R."/>
            <person name="Knittel K."/>
            <person name="Wegener G."/>
        </authorList>
    </citation>
    <scope>NUCLEOTIDE SEQUENCE</scope>
    <source>
        <strain evidence="2">GoM-Arc1-LC-WB58</strain>
    </source>
</reference>
<dbReference type="AlphaFoldDB" id="A0A848D591"/>
<dbReference type="PANTHER" id="PTHR34301">
    <property type="entry name" value="DNA-BINDING PROTEIN-RELATED"/>
    <property type="match status" value="1"/>
</dbReference>
<dbReference type="PANTHER" id="PTHR34301:SF8">
    <property type="entry name" value="ATPASE DOMAIN-CONTAINING PROTEIN"/>
    <property type="match status" value="1"/>
</dbReference>
<dbReference type="InterPro" id="IPR041664">
    <property type="entry name" value="AAA_16"/>
</dbReference>
<dbReference type="Gene3D" id="3.40.50.300">
    <property type="entry name" value="P-loop containing nucleotide triphosphate hydrolases"/>
    <property type="match status" value="1"/>
</dbReference>
<evidence type="ECO:0000313" key="2">
    <source>
        <dbReference type="EMBL" id="NMG82879.1"/>
    </source>
</evidence>
<sequence>MNIKENSPFTPGSPVPVELFVGRSKQINEILRYVRQSKHGKQENVFLSGERGIGKSSLETFLCHMAVTKMDVIGIHVFLGGVSSLEEVVRRIFDQLLKETRGREWFEDIKQFFGKYIKEVGLFGVSVRFDPPEQDLRDLVRYFPEILDKLLQKIDGKKAGLFIALDDINGLADKDEFANWYKSFVDEVATHYKHFPVFIMLTGIPEKRDALATHQPSLMRIFRVIEIEKLSDEEVKHFLSDAFEKAKMKVEPDAMSIMVTYSSGLPILMHEIGDATFWVDEDGVIDEDDAITGVLAAAEEVGKKYLDPKVYRAIRSKNYRSILRKLGGGKISMEFIKKDVEARLNESEKKVFHNFLRRMKDLGVIESDLENGKGAYRFVNEIYPIYIWMKSEGLKPRRKKA</sequence>
<evidence type="ECO:0000259" key="1">
    <source>
        <dbReference type="Pfam" id="PF13191"/>
    </source>
</evidence>
<dbReference type="Pfam" id="PF13191">
    <property type="entry name" value="AAA_16"/>
    <property type="match status" value="1"/>
</dbReference>
<dbReference type="EMBL" id="WNEG01000030">
    <property type="protein sequence ID" value="NMG82879.1"/>
    <property type="molecule type" value="Genomic_DNA"/>
</dbReference>
<organism evidence="2 3">
    <name type="scientific">Candidatus Ethanoperedens thermophilum</name>
    <dbReference type="NCBI Taxonomy" id="2766897"/>
    <lineage>
        <taxon>Archaea</taxon>
        <taxon>Methanobacteriati</taxon>
        <taxon>Methanobacteriota</taxon>
        <taxon>Stenosarchaea group</taxon>
        <taxon>Methanomicrobia</taxon>
        <taxon>Methanosarcinales</taxon>
        <taxon>Methanosarcinales incertae sedis</taxon>
        <taxon>GOM Arc I cluster</taxon>
        <taxon>Candidatus Ethanoperedens</taxon>
    </lineage>
</organism>
<protein>
    <submittedName>
        <fullName evidence="2">AAA family ATPase</fullName>
    </submittedName>
</protein>
<feature type="domain" description="Orc1-like AAA ATPase" evidence="1">
    <location>
        <begin position="20"/>
        <end position="172"/>
    </location>
</feature>
<name>A0A848D591_9EURY</name>
<evidence type="ECO:0000313" key="3">
    <source>
        <dbReference type="Proteomes" id="UP000606580"/>
    </source>
</evidence>
<proteinExistence type="predicted"/>